<dbReference type="CDD" id="cd12380">
    <property type="entry name" value="RRM3_I_PABPs"/>
    <property type="match status" value="1"/>
</dbReference>
<feature type="domain" description="RRM" evidence="12">
    <location>
        <begin position="397"/>
        <end position="474"/>
    </location>
</feature>
<dbReference type="InterPro" id="IPR002004">
    <property type="entry name" value="PABP_HYD_C"/>
</dbReference>
<dbReference type="NCBIfam" id="TIGR01628">
    <property type="entry name" value="PABP-1234"/>
    <property type="match status" value="1"/>
</dbReference>
<evidence type="ECO:0000256" key="3">
    <source>
        <dbReference type="ARBA" id="ARBA00008557"/>
    </source>
</evidence>
<dbReference type="OrthoDB" id="19742at2759"/>
<comment type="function">
    <text evidence="8">Binds the poly(A) tail of mRNA. Appears to be an important mediator of the multiple roles of the poly(A) tail in mRNA biogenesis, stability and translation.</text>
</comment>
<dbReference type="InterPro" id="IPR006515">
    <property type="entry name" value="PABP_1234"/>
</dbReference>
<dbReference type="PROSITE" id="PS50102">
    <property type="entry name" value="RRM"/>
    <property type="match status" value="4"/>
</dbReference>
<feature type="domain" description="RRM" evidence="12">
    <location>
        <begin position="204"/>
        <end position="281"/>
    </location>
</feature>
<evidence type="ECO:0000256" key="9">
    <source>
        <dbReference type="PROSITE-ProRule" id="PRU00176"/>
    </source>
</evidence>
<feature type="domain" description="PABC" evidence="13">
    <location>
        <begin position="634"/>
        <end position="711"/>
    </location>
</feature>
<comment type="subcellular location">
    <subcellularLocation>
        <location evidence="2 10">Cytoplasm</location>
    </subcellularLocation>
    <subcellularLocation>
        <location evidence="1">Nucleus</location>
    </subcellularLocation>
</comment>
<feature type="region of interest" description="Disordered" evidence="11">
    <location>
        <begin position="68"/>
        <end position="105"/>
    </location>
</feature>
<comment type="similarity">
    <text evidence="3 10">Belongs to the polyadenylate-binding protein type-1 family.</text>
</comment>
<dbReference type="AlphaFoldDB" id="A0A9Q0CXA8"/>
<dbReference type="SUPFAM" id="SSF63570">
    <property type="entry name" value="PABC (PABP) domain"/>
    <property type="match status" value="1"/>
</dbReference>
<protein>
    <recommendedName>
        <fullName evidence="10">Polyadenylate-binding protein</fullName>
        <shortName evidence="10">PABP</shortName>
    </recommendedName>
</protein>
<dbReference type="Pfam" id="PF00658">
    <property type="entry name" value="MLLE"/>
    <property type="match status" value="1"/>
</dbReference>
<sequence length="714" mass="78647">METLHNIITSPPSGYFIPSTANLGPIGRNMSPISPSSNATTPSPTGAASAQDTEASHALAAALRIQTTSSNGNTSNTADANANADGVGNQNVNGTASSNGNVNTNANAAPHSKYVSLYVGDLSPTVKDENLFEFFQKENLKIVTVKVCRDMQTGESLGYGYANFLTHEDASLAIQKLNHTVFCTKPIRLMWSIRDSEARKNGIGNLFVKNLNLSCDNARLYEIFANIGTVLSVKVVRNADRSSRGYGYVQFESRELADAAIDALHGTVVDGNKLSVAHYIKKSERKGTSPDGFTNIYMKNLDEDIDEELIRLKFSQYGPIVSVMIKRDDSGVSKGFGFVCFENADSAKRAVESMNGLQLGNKTLYVSKAQKKAEREQFLLSQKEERLKEKHMKTLGANVYVKNLQEDVDDMTLNKYFSQCGSITSAKVMRNEQGISKGFGFVCYSSPEEAEKAVATLHRQFFHDKPLYVAMAERKDDRKGRLQQQFATAIPANSFASPSNGYASTTYPSLYFTPSRASLVPQVPYSSQGLMAQSFPVGTVGTIGAAVWGSTYIPAFQQVTSPIVPTTSRQRLYNRGRSTAYSHRNYRYQPRYQQNSRNVVMKYMPTSERFDANISETMPSGGASTSRTTSLEAGESFFTNPNAAGAIDKQRLLLRDRLFPLIEKFKPNLASKIIGLVMEMEIAELVELIENPELVPAKVENMVRKIELENPTYQ</sequence>
<feature type="domain" description="RRM" evidence="12">
    <location>
        <begin position="115"/>
        <end position="194"/>
    </location>
</feature>
<gene>
    <name evidence="14" type="ORF">LUZ63_000943</name>
</gene>
<organism evidence="14 15">
    <name type="scientific">Rhynchospora breviuscula</name>
    <dbReference type="NCBI Taxonomy" id="2022672"/>
    <lineage>
        <taxon>Eukaryota</taxon>
        <taxon>Viridiplantae</taxon>
        <taxon>Streptophyta</taxon>
        <taxon>Embryophyta</taxon>
        <taxon>Tracheophyta</taxon>
        <taxon>Spermatophyta</taxon>
        <taxon>Magnoliopsida</taxon>
        <taxon>Liliopsida</taxon>
        <taxon>Poales</taxon>
        <taxon>Cyperaceae</taxon>
        <taxon>Cyperoideae</taxon>
        <taxon>Rhynchosporeae</taxon>
        <taxon>Rhynchospora</taxon>
    </lineage>
</organism>
<keyword evidence="6 9" id="KW-0694">RNA-binding</keyword>
<evidence type="ECO:0000256" key="7">
    <source>
        <dbReference type="ARBA" id="ARBA00023242"/>
    </source>
</evidence>
<feature type="compositionally biased region" description="Polar residues" evidence="11">
    <location>
        <begin position="95"/>
        <end position="105"/>
    </location>
</feature>
<keyword evidence="7" id="KW-0539">Nucleus</keyword>
<dbReference type="InterPro" id="IPR012677">
    <property type="entry name" value="Nucleotide-bd_a/b_plait_sf"/>
</dbReference>
<dbReference type="SUPFAM" id="SSF54928">
    <property type="entry name" value="RNA-binding domain, RBD"/>
    <property type="match status" value="3"/>
</dbReference>
<evidence type="ECO:0000259" key="12">
    <source>
        <dbReference type="PROSITE" id="PS50102"/>
    </source>
</evidence>
<dbReference type="InterPro" id="IPR035979">
    <property type="entry name" value="RBD_domain_sf"/>
</dbReference>
<evidence type="ECO:0000313" key="15">
    <source>
        <dbReference type="Proteomes" id="UP001151287"/>
    </source>
</evidence>
<evidence type="ECO:0000256" key="2">
    <source>
        <dbReference type="ARBA" id="ARBA00004496"/>
    </source>
</evidence>
<dbReference type="GO" id="GO:0005737">
    <property type="term" value="C:cytoplasm"/>
    <property type="evidence" value="ECO:0007669"/>
    <property type="project" value="UniProtKB-SubCell"/>
</dbReference>
<dbReference type="EMBL" id="JAMQYH010000001">
    <property type="protein sequence ID" value="KAJ1701164.1"/>
    <property type="molecule type" value="Genomic_DNA"/>
</dbReference>
<evidence type="ECO:0000256" key="4">
    <source>
        <dbReference type="ARBA" id="ARBA00022490"/>
    </source>
</evidence>
<keyword evidence="4 10" id="KW-0963">Cytoplasm</keyword>
<evidence type="ECO:0000256" key="10">
    <source>
        <dbReference type="RuleBase" id="RU362004"/>
    </source>
</evidence>
<dbReference type="InterPro" id="IPR036053">
    <property type="entry name" value="PABP-dom"/>
</dbReference>
<evidence type="ECO:0000256" key="6">
    <source>
        <dbReference type="ARBA" id="ARBA00022884"/>
    </source>
</evidence>
<evidence type="ECO:0000256" key="11">
    <source>
        <dbReference type="SAM" id="MobiDB-lite"/>
    </source>
</evidence>
<feature type="compositionally biased region" description="Low complexity" evidence="11">
    <location>
        <begin position="31"/>
        <end position="50"/>
    </location>
</feature>
<evidence type="ECO:0000256" key="1">
    <source>
        <dbReference type="ARBA" id="ARBA00004123"/>
    </source>
</evidence>
<name>A0A9Q0CXA8_9POAL</name>
<feature type="domain" description="RRM" evidence="12">
    <location>
        <begin position="294"/>
        <end position="371"/>
    </location>
</feature>
<dbReference type="Pfam" id="PF00076">
    <property type="entry name" value="RRM_1"/>
    <property type="match status" value="4"/>
</dbReference>
<dbReference type="GO" id="GO:0003723">
    <property type="term" value="F:RNA binding"/>
    <property type="evidence" value="ECO:0007669"/>
    <property type="project" value="UniProtKB-UniRule"/>
</dbReference>
<dbReference type="InterPro" id="IPR000504">
    <property type="entry name" value="RRM_dom"/>
</dbReference>
<dbReference type="GO" id="GO:0005634">
    <property type="term" value="C:nucleus"/>
    <property type="evidence" value="ECO:0007669"/>
    <property type="project" value="UniProtKB-SubCell"/>
</dbReference>
<evidence type="ECO:0000256" key="8">
    <source>
        <dbReference type="ARBA" id="ARBA00054110"/>
    </source>
</evidence>
<dbReference type="Proteomes" id="UP001151287">
    <property type="component" value="Unassembled WGS sequence"/>
</dbReference>
<dbReference type="SMART" id="SM00517">
    <property type="entry name" value="PolyA"/>
    <property type="match status" value="1"/>
</dbReference>
<evidence type="ECO:0000256" key="5">
    <source>
        <dbReference type="ARBA" id="ARBA00022737"/>
    </source>
</evidence>
<reference evidence="14" key="1">
    <citation type="journal article" date="2022" name="Cell">
        <title>Repeat-based holocentromeres influence genome architecture and karyotype evolution.</title>
        <authorList>
            <person name="Hofstatter P.G."/>
            <person name="Thangavel G."/>
            <person name="Lux T."/>
            <person name="Neumann P."/>
            <person name="Vondrak T."/>
            <person name="Novak P."/>
            <person name="Zhang M."/>
            <person name="Costa L."/>
            <person name="Castellani M."/>
            <person name="Scott A."/>
            <person name="Toegelov H."/>
            <person name="Fuchs J."/>
            <person name="Mata-Sucre Y."/>
            <person name="Dias Y."/>
            <person name="Vanzela A.L.L."/>
            <person name="Huettel B."/>
            <person name="Almeida C.C.S."/>
            <person name="Simkova H."/>
            <person name="Souza G."/>
            <person name="Pedrosa-Harand A."/>
            <person name="Macas J."/>
            <person name="Mayer K.F.X."/>
            <person name="Houben A."/>
            <person name="Marques A."/>
        </authorList>
    </citation>
    <scope>NUCLEOTIDE SEQUENCE</scope>
    <source>
        <strain evidence="14">RhyBre1mFocal</strain>
    </source>
</reference>
<dbReference type="PANTHER" id="PTHR24012">
    <property type="entry name" value="RNA BINDING PROTEIN"/>
    <property type="match status" value="1"/>
</dbReference>
<keyword evidence="5" id="KW-0677">Repeat</keyword>
<feature type="compositionally biased region" description="Low complexity" evidence="11">
    <location>
        <begin position="68"/>
        <end position="94"/>
    </location>
</feature>
<dbReference type="SMART" id="SM00360">
    <property type="entry name" value="RRM"/>
    <property type="match status" value="4"/>
</dbReference>
<dbReference type="SMART" id="SM00361">
    <property type="entry name" value="RRM_1"/>
    <property type="match status" value="4"/>
</dbReference>
<dbReference type="InterPro" id="IPR003954">
    <property type="entry name" value="RRM_euk-type"/>
</dbReference>
<evidence type="ECO:0000313" key="14">
    <source>
        <dbReference type="EMBL" id="KAJ1701164.1"/>
    </source>
</evidence>
<accession>A0A9Q0CXA8</accession>
<proteinExistence type="inferred from homology"/>
<comment type="caution">
    <text evidence="14">The sequence shown here is derived from an EMBL/GenBank/DDBJ whole genome shotgun (WGS) entry which is preliminary data.</text>
</comment>
<keyword evidence="15" id="KW-1185">Reference proteome</keyword>
<dbReference type="Gene3D" id="1.10.1900.10">
    <property type="entry name" value="c-terminal domain of poly(a) binding protein"/>
    <property type="match status" value="1"/>
</dbReference>
<evidence type="ECO:0000259" key="13">
    <source>
        <dbReference type="PROSITE" id="PS51309"/>
    </source>
</evidence>
<dbReference type="PROSITE" id="PS51309">
    <property type="entry name" value="PABC"/>
    <property type="match status" value="1"/>
</dbReference>
<dbReference type="Gene3D" id="3.30.70.330">
    <property type="match status" value="4"/>
</dbReference>
<feature type="region of interest" description="Disordered" evidence="11">
    <location>
        <begin position="27"/>
        <end position="56"/>
    </location>
</feature>
<dbReference type="FunFam" id="3.30.70.330:FF:000500">
    <property type="entry name" value="Polyadenylate-binding protein"/>
    <property type="match status" value="1"/>
</dbReference>